<dbReference type="Gene3D" id="3.30.1370.30">
    <property type="match status" value="1"/>
</dbReference>
<accession>A0AAV7E0E5</accession>
<keyword evidence="3" id="KW-0687">Ribonucleoprotein</keyword>
<dbReference type="GO" id="GO:0005840">
    <property type="term" value="C:ribosome"/>
    <property type="evidence" value="ECO:0007669"/>
    <property type="project" value="UniProtKB-KW"/>
</dbReference>
<evidence type="ECO:0000313" key="4">
    <source>
        <dbReference type="EMBL" id="KAG9442093.1"/>
    </source>
</evidence>
<proteinExistence type="inferred from homology"/>
<evidence type="ECO:0008006" key="6">
    <source>
        <dbReference type="Google" id="ProtNLM"/>
    </source>
</evidence>
<evidence type="ECO:0000256" key="3">
    <source>
        <dbReference type="ARBA" id="ARBA00023274"/>
    </source>
</evidence>
<dbReference type="Proteomes" id="UP000825729">
    <property type="component" value="Unassembled WGS sequence"/>
</dbReference>
<evidence type="ECO:0000256" key="1">
    <source>
        <dbReference type="ARBA" id="ARBA00006471"/>
    </source>
</evidence>
<dbReference type="Pfam" id="PF00410">
    <property type="entry name" value="Ribosomal_S8"/>
    <property type="match status" value="1"/>
</dbReference>
<gene>
    <name evidence="4" type="ORF">H6P81_017947</name>
</gene>
<reference evidence="4 5" key="1">
    <citation type="submission" date="2021-07" db="EMBL/GenBank/DDBJ databases">
        <title>The Aristolochia fimbriata genome: insights into angiosperm evolution, floral development and chemical biosynthesis.</title>
        <authorList>
            <person name="Jiao Y."/>
        </authorList>
    </citation>
    <scope>NUCLEOTIDE SEQUENCE [LARGE SCALE GENOMIC DNA]</scope>
    <source>
        <strain evidence="4">IBCAS-2021</strain>
        <tissue evidence="4">Leaf</tissue>
    </source>
</reference>
<dbReference type="EMBL" id="JAINDJ010000007">
    <property type="protein sequence ID" value="KAG9442093.1"/>
    <property type="molecule type" value="Genomic_DNA"/>
</dbReference>
<dbReference type="SUPFAM" id="SSF56047">
    <property type="entry name" value="Ribosomal protein S8"/>
    <property type="match status" value="1"/>
</dbReference>
<comment type="similarity">
    <text evidence="1">Belongs to the universal ribosomal protein uS8 family.</text>
</comment>
<keyword evidence="5" id="KW-1185">Reference proteome</keyword>
<evidence type="ECO:0000256" key="2">
    <source>
        <dbReference type="ARBA" id="ARBA00022980"/>
    </source>
</evidence>
<dbReference type="GO" id="GO:1990904">
    <property type="term" value="C:ribonucleoprotein complex"/>
    <property type="evidence" value="ECO:0007669"/>
    <property type="project" value="UniProtKB-KW"/>
</dbReference>
<protein>
    <recommendedName>
        <fullName evidence="6">40S ribosomal protein S15a</fullName>
    </recommendedName>
</protein>
<comment type="caution">
    <text evidence="4">The sequence shown here is derived from an EMBL/GenBank/DDBJ whole genome shotgun (WGS) entry which is preliminary data.</text>
</comment>
<sequence length="138" mass="15773">MKHRGYIKDYQVFDPHRVGKITVELAGRIKDCKALIYRQDIKANRIEEYVQRALPTRQWGYVVITTPNSVLDHEEAIRQNMGGQRGRGCKTEPALTRVRGCKTEPALTRVRGCKTEPALTRVWGCRDRVKSSQPVVPV</sequence>
<name>A0AAV7E0E5_ARIFI</name>
<dbReference type="InterPro" id="IPR000630">
    <property type="entry name" value="Ribosomal_uS8"/>
</dbReference>
<keyword evidence="2" id="KW-0689">Ribosomal protein</keyword>
<dbReference type="Gene3D" id="3.30.1490.10">
    <property type="match status" value="1"/>
</dbReference>
<evidence type="ECO:0000313" key="5">
    <source>
        <dbReference type="Proteomes" id="UP000825729"/>
    </source>
</evidence>
<dbReference type="InterPro" id="IPR035987">
    <property type="entry name" value="Ribosomal_uS8_sf"/>
</dbReference>
<dbReference type="AlphaFoldDB" id="A0AAV7E0E5"/>
<dbReference type="GO" id="GO:0003735">
    <property type="term" value="F:structural constituent of ribosome"/>
    <property type="evidence" value="ECO:0007669"/>
    <property type="project" value="InterPro"/>
</dbReference>
<dbReference type="GO" id="GO:0006412">
    <property type="term" value="P:translation"/>
    <property type="evidence" value="ECO:0007669"/>
    <property type="project" value="InterPro"/>
</dbReference>
<organism evidence="4 5">
    <name type="scientific">Aristolochia fimbriata</name>
    <name type="common">White veined hardy Dutchman's pipe vine</name>
    <dbReference type="NCBI Taxonomy" id="158543"/>
    <lineage>
        <taxon>Eukaryota</taxon>
        <taxon>Viridiplantae</taxon>
        <taxon>Streptophyta</taxon>
        <taxon>Embryophyta</taxon>
        <taxon>Tracheophyta</taxon>
        <taxon>Spermatophyta</taxon>
        <taxon>Magnoliopsida</taxon>
        <taxon>Magnoliidae</taxon>
        <taxon>Piperales</taxon>
        <taxon>Aristolochiaceae</taxon>
        <taxon>Aristolochia</taxon>
    </lineage>
</organism>
<dbReference type="PANTHER" id="PTHR11758">
    <property type="entry name" value="40S RIBOSOMAL PROTEIN S15A"/>
    <property type="match status" value="1"/>
</dbReference>